<dbReference type="InterPro" id="IPR007024">
    <property type="entry name" value="BLUF_domain"/>
</dbReference>
<feature type="domain" description="BLUF" evidence="1">
    <location>
        <begin position="1"/>
        <end position="92"/>
    </location>
</feature>
<accession>A0ABY4J7S1</accession>
<dbReference type="Pfam" id="PF04940">
    <property type="entry name" value="BLUF"/>
    <property type="match status" value="1"/>
</dbReference>
<dbReference type="SUPFAM" id="SSF54975">
    <property type="entry name" value="Acylphosphatase/BLUF domain-like"/>
    <property type="match status" value="1"/>
</dbReference>
<dbReference type="PROSITE" id="PS50925">
    <property type="entry name" value="BLUF"/>
    <property type="match status" value="1"/>
</dbReference>
<gene>
    <name evidence="2" type="ORF">MWH26_15895</name>
</gene>
<evidence type="ECO:0000259" key="1">
    <source>
        <dbReference type="PROSITE" id="PS50925"/>
    </source>
</evidence>
<evidence type="ECO:0000313" key="3">
    <source>
        <dbReference type="Proteomes" id="UP000829647"/>
    </source>
</evidence>
<dbReference type="InterPro" id="IPR036046">
    <property type="entry name" value="Acylphosphatase-like_dom_sf"/>
</dbReference>
<organism evidence="2 3">
    <name type="scientific">Hymenobacter sublimis</name>
    <dbReference type="NCBI Taxonomy" id="2933777"/>
    <lineage>
        <taxon>Bacteria</taxon>
        <taxon>Pseudomonadati</taxon>
        <taxon>Bacteroidota</taxon>
        <taxon>Cytophagia</taxon>
        <taxon>Cytophagales</taxon>
        <taxon>Hymenobacteraceae</taxon>
        <taxon>Hymenobacter</taxon>
    </lineage>
</organism>
<name>A0ABY4J7S1_9BACT</name>
<dbReference type="SMART" id="SM01034">
    <property type="entry name" value="BLUF"/>
    <property type="match status" value="1"/>
</dbReference>
<sequence>MNHLVYMSRAVRPLSDDDLKALLEQCRRDNAQHGVTGVLFYSHGHIAQLIEGDPAIIEPLYEKISRDGRHSNVVQLVNKPIANRSFAEWSMAFHPIEQAGFDALEGFFLPHHAPPTPETMSIADALIVDLVRQAVFGPSDAAPASAQPTREAH</sequence>
<reference evidence="2 3" key="1">
    <citation type="submission" date="2022-04" db="EMBL/GenBank/DDBJ databases">
        <title>Hymenobacter sp. isolated from the air.</title>
        <authorList>
            <person name="Won M."/>
            <person name="Lee C.-M."/>
            <person name="Woen H.-Y."/>
            <person name="Kwon S.-W."/>
        </authorList>
    </citation>
    <scope>NUCLEOTIDE SEQUENCE [LARGE SCALE GENOMIC DNA]</scope>
    <source>
        <strain evidence="3">5516 S-25</strain>
    </source>
</reference>
<proteinExistence type="predicted"/>
<dbReference type="EMBL" id="CP095848">
    <property type="protein sequence ID" value="UPL48660.1"/>
    <property type="molecule type" value="Genomic_DNA"/>
</dbReference>
<dbReference type="Proteomes" id="UP000829647">
    <property type="component" value="Chromosome"/>
</dbReference>
<evidence type="ECO:0000313" key="2">
    <source>
        <dbReference type="EMBL" id="UPL48660.1"/>
    </source>
</evidence>
<dbReference type="RefSeq" id="WP_247975038.1">
    <property type="nucleotide sequence ID" value="NZ_CP095848.1"/>
</dbReference>
<keyword evidence="3" id="KW-1185">Reference proteome</keyword>
<protein>
    <submittedName>
        <fullName evidence="2">BLUF domain-containing protein</fullName>
    </submittedName>
</protein>
<dbReference type="Gene3D" id="3.30.70.100">
    <property type="match status" value="1"/>
</dbReference>